<proteinExistence type="predicted"/>
<reference evidence="1" key="2">
    <citation type="journal article" date="2015" name="Data Brief">
        <title>Shoot transcriptome of the giant reed, Arundo donax.</title>
        <authorList>
            <person name="Barrero R.A."/>
            <person name="Guerrero F.D."/>
            <person name="Moolhuijzen P."/>
            <person name="Goolsby J.A."/>
            <person name="Tidwell J."/>
            <person name="Bellgard S.E."/>
            <person name="Bellgard M.I."/>
        </authorList>
    </citation>
    <scope>NUCLEOTIDE SEQUENCE</scope>
    <source>
        <tissue evidence="1">Shoot tissue taken approximately 20 cm above the soil surface</tissue>
    </source>
</reference>
<dbReference type="AlphaFoldDB" id="A0A0A9GYV1"/>
<protein>
    <submittedName>
        <fullName evidence="1">Uncharacterized protein</fullName>
    </submittedName>
</protein>
<name>A0A0A9GYV1_ARUDO</name>
<dbReference type="EMBL" id="GBRH01170120">
    <property type="protein sequence ID" value="JAE27776.1"/>
    <property type="molecule type" value="Transcribed_RNA"/>
</dbReference>
<evidence type="ECO:0000313" key="1">
    <source>
        <dbReference type="EMBL" id="JAE27776.1"/>
    </source>
</evidence>
<organism evidence="1">
    <name type="scientific">Arundo donax</name>
    <name type="common">Giant reed</name>
    <name type="synonym">Donax arundinaceus</name>
    <dbReference type="NCBI Taxonomy" id="35708"/>
    <lineage>
        <taxon>Eukaryota</taxon>
        <taxon>Viridiplantae</taxon>
        <taxon>Streptophyta</taxon>
        <taxon>Embryophyta</taxon>
        <taxon>Tracheophyta</taxon>
        <taxon>Spermatophyta</taxon>
        <taxon>Magnoliopsida</taxon>
        <taxon>Liliopsida</taxon>
        <taxon>Poales</taxon>
        <taxon>Poaceae</taxon>
        <taxon>PACMAD clade</taxon>
        <taxon>Arundinoideae</taxon>
        <taxon>Arundineae</taxon>
        <taxon>Arundo</taxon>
    </lineage>
</organism>
<sequence length="24" mass="2632">MCEVSYESGRKGRILCLSVVIGEC</sequence>
<accession>A0A0A9GYV1</accession>
<reference evidence="1" key="1">
    <citation type="submission" date="2014-09" db="EMBL/GenBank/DDBJ databases">
        <authorList>
            <person name="Magalhaes I.L.F."/>
            <person name="Oliveira U."/>
            <person name="Santos F.R."/>
            <person name="Vidigal T.H.D.A."/>
            <person name="Brescovit A.D."/>
            <person name="Santos A.J."/>
        </authorList>
    </citation>
    <scope>NUCLEOTIDE SEQUENCE</scope>
    <source>
        <tissue evidence="1">Shoot tissue taken approximately 20 cm above the soil surface</tissue>
    </source>
</reference>